<protein>
    <recommendedName>
        <fullName evidence="3">Serine aminopeptidase S33 domain-containing protein</fullName>
    </recommendedName>
</protein>
<evidence type="ECO:0000313" key="2">
    <source>
        <dbReference type="Proteomes" id="UP000178425"/>
    </source>
</evidence>
<dbReference type="AlphaFoldDB" id="A0A1F5WSA1"/>
<dbReference type="Gene3D" id="3.40.50.1820">
    <property type="entry name" value="alpha/beta hydrolase"/>
    <property type="match status" value="1"/>
</dbReference>
<dbReference type="InterPro" id="IPR029058">
    <property type="entry name" value="AB_hydrolase_fold"/>
</dbReference>
<sequence>MFAFVAFYILFGTIISIFQERIIYHPYEQDFKTCRAFESAEKIEFNGTRMYFKKSGSKLAVLYHGNAGSACDRSFLADIFVNSGYSFLVVEYAGYSNDGRKPSHDLIKNDVKNAVRFISSENFNEVAVIGESIGSGAAAYHAALMLPDKLMLISPFSNLLDMARSKFWYYPVFIMVDNAFDNLENLKNYDNRIVIIHGEKDDVIQYSLGQKLFLALPVKNKEFVTIAGAGHNDLFTHPEAYTAMYNFLK</sequence>
<gene>
    <name evidence="1" type="ORF">A2W54_00585</name>
</gene>
<accession>A0A1F5WSA1</accession>
<dbReference type="EMBL" id="MFHI01000026">
    <property type="protein sequence ID" value="OGF78497.1"/>
    <property type="molecule type" value="Genomic_DNA"/>
</dbReference>
<evidence type="ECO:0008006" key="3">
    <source>
        <dbReference type="Google" id="ProtNLM"/>
    </source>
</evidence>
<comment type="caution">
    <text evidence="1">The sequence shown here is derived from an EMBL/GenBank/DDBJ whole genome shotgun (WGS) entry which is preliminary data.</text>
</comment>
<dbReference type="PANTHER" id="PTHR12277:SF79">
    <property type="entry name" value="XAA-PRO DIPEPTIDYL-PEPTIDASE-RELATED"/>
    <property type="match status" value="1"/>
</dbReference>
<reference evidence="1 2" key="1">
    <citation type="journal article" date="2016" name="Nat. Commun.">
        <title>Thousands of microbial genomes shed light on interconnected biogeochemical processes in an aquifer system.</title>
        <authorList>
            <person name="Anantharaman K."/>
            <person name="Brown C.T."/>
            <person name="Hug L.A."/>
            <person name="Sharon I."/>
            <person name="Castelle C.J."/>
            <person name="Probst A.J."/>
            <person name="Thomas B.C."/>
            <person name="Singh A."/>
            <person name="Wilkins M.J."/>
            <person name="Karaoz U."/>
            <person name="Brodie E.L."/>
            <person name="Williams K.H."/>
            <person name="Hubbard S.S."/>
            <person name="Banfield J.F."/>
        </authorList>
    </citation>
    <scope>NUCLEOTIDE SEQUENCE [LARGE SCALE GENOMIC DNA]</scope>
</reference>
<evidence type="ECO:0000313" key="1">
    <source>
        <dbReference type="EMBL" id="OGF78497.1"/>
    </source>
</evidence>
<organism evidence="1 2">
    <name type="scientific">Candidatus Giovannonibacteria bacterium RIFCSPHIGHO2_02_43_13</name>
    <dbReference type="NCBI Taxonomy" id="1798330"/>
    <lineage>
        <taxon>Bacteria</taxon>
        <taxon>Candidatus Giovannoniibacteriota</taxon>
    </lineage>
</organism>
<dbReference type="Proteomes" id="UP000178425">
    <property type="component" value="Unassembled WGS sequence"/>
</dbReference>
<dbReference type="PANTHER" id="PTHR12277">
    <property type="entry name" value="ALPHA/BETA HYDROLASE DOMAIN-CONTAINING PROTEIN"/>
    <property type="match status" value="1"/>
</dbReference>
<proteinExistence type="predicted"/>
<dbReference type="SUPFAM" id="SSF53474">
    <property type="entry name" value="alpha/beta-Hydrolases"/>
    <property type="match status" value="1"/>
</dbReference>
<name>A0A1F5WSA1_9BACT</name>